<organism evidence="3">
    <name type="scientific">Accumulibacter regalis</name>
    <dbReference type="NCBI Taxonomy" id="522306"/>
    <lineage>
        <taxon>Bacteria</taxon>
        <taxon>Pseudomonadati</taxon>
        <taxon>Pseudomonadota</taxon>
        <taxon>Betaproteobacteria</taxon>
        <taxon>Candidatus Accumulibacter</taxon>
    </lineage>
</organism>
<dbReference type="OrthoDB" id="8797163at2"/>
<protein>
    <submittedName>
        <fullName evidence="3">UspA domain protein</fullName>
    </submittedName>
</protein>
<evidence type="ECO:0000313" key="3">
    <source>
        <dbReference type="EMBL" id="ACV35475.1"/>
    </source>
</evidence>
<dbReference type="Gene3D" id="3.40.50.12370">
    <property type="match status" value="1"/>
</dbReference>
<dbReference type="eggNOG" id="COG0589">
    <property type="taxonomic scope" value="Bacteria"/>
</dbReference>
<dbReference type="InterPro" id="IPR006016">
    <property type="entry name" value="UspA"/>
</dbReference>
<dbReference type="EMBL" id="CP001715">
    <property type="protein sequence ID" value="ACV35475.1"/>
    <property type="molecule type" value="Genomic_DNA"/>
</dbReference>
<dbReference type="PANTHER" id="PTHR31964:SF113">
    <property type="entry name" value="USPA DOMAIN-CONTAINING PROTEIN"/>
    <property type="match status" value="1"/>
</dbReference>
<reference evidence="3" key="1">
    <citation type="submission" date="2009-08" db="EMBL/GenBank/DDBJ databases">
        <authorList>
            <consortium name="US DOE Joint Genome Institute"/>
            <person name="Lucas S."/>
            <person name="Copeland A."/>
            <person name="Lapidus A."/>
            <person name="Glavina del Rio T."/>
            <person name="Dalin E."/>
            <person name="Tice H."/>
            <person name="Bruce D."/>
            <person name="Barry K."/>
            <person name="Pitluck S."/>
            <person name="Lowry S."/>
            <person name="Larimer F."/>
            <person name="Land M."/>
            <person name="Hauser L."/>
            <person name="Kyrpides N."/>
            <person name="Ivanova N."/>
            <person name="McMahon K.D."/>
            <person name="Hugenholtz P."/>
        </authorList>
    </citation>
    <scope>NUCLEOTIDE SEQUENCE</scope>
    <source>
        <strain evidence="3">UW-1</strain>
    </source>
</reference>
<dbReference type="HOGENOM" id="CLU_049301_14_1_4"/>
<dbReference type="STRING" id="522306.CAP2UW1_2182"/>
<dbReference type="PANTHER" id="PTHR31964">
    <property type="entry name" value="ADENINE NUCLEOTIDE ALPHA HYDROLASES-LIKE SUPERFAMILY PROTEIN"/>
    <property type="match status" value="1"/>
</dbReference>
<gene>
    <name evidence="3" type="ordered locus">CAP2UW1_2182</name>
</gene>
<dbReference type="KEGG" id="app:CAP2UW1_2182"/>
<accession>C7RNZ3</accession>
<feature type="domain" description="UspA" evidence="2">
    <location>
        <begin position="41"/>
        <end position="159"/>
    </location>
</feature>
<dbReference type="CDD" id="cd00293">
    <property type="entry name" value="USP-like"/>
    <property type="match status" value="1"/>
</dbReference>
<comment type="similarity">
    <text evidence="1">Belongs to the universal stress protein A family.</text>
</comment>
<name>C7RNZ3_ACCRE</name>
<sequence length="168" mass="17778">MSQLPDLPVPITSERDNDGRLVGLAFDSVPPPATPETNPWLVAVDGSDSALRAVAHAAQQAQTINACALHLVHVQPWLSREAAEAKLAHRAWLATERARALLDAKGHPWRLHVVMGDVAEGILHLAGQLQCSRIVIGSRGLGVTESLLLGSVTSKLMHQGGPALAVVP</sequence>
<dbReference type="AlphaFoldDB" id="C7RNZ3"/>
<dbReference type="PRINTS" id="PR01438">
    <property type="entry name" value="UNVRSLSTRESS"/>
</dbReference>
<reference evidence="3" key="2">
    <citation type="submission" date="2009-09" db="EMBL/GenBank/DDBJ databases">
        <title>Complete sequence of chromosome of Candidatus Accumulibacter phosphatis clade IIA str. UW-1.</title>
        <authorList>
            <consortium name="US DOE Joint Genome Institute"/>
            <person name="Martin H.G."/>
            <person name="Ivanova N."/>
            <person name="Kunin V."/>
            <person name="Warnecke F."/>
            <person name="Barry K."/>
            <person name="He S."/>
            <person name="Salamov A."/>
            <person name="Szeto E."/>
            <person name="Dalin E."/>
            <person name="Pangilinan J.L."/>
            <person name="Lapidus A."/>
            <person name="Lowry S."/>
            <person name="Kyrpides N.C."/>
            <person name="McMahon K.D."/>
            <person name="Hugenholtz P."/>
        </authorList>
    </citation>
    <scope>NUCLEOTIDE SEQUENCE [LARGE SCALE GENOMIC DNA]</scope>
    <source>
        <strain evidence="3">UW-1</strain>
    </source>
</reference>
<dbReference type="SUPFAM" id="SSF52402">
    <property type="entry name" value="Adenine nucleotide alpha hydrolases-like"/>
    <property type="match status" value="1"/>
</dbReference>
<dbReference type="Pfam" id="PF00582">
    <property type="entry name" value="Usp"/>
    <property type="match status" value="1"/>
</dbReference>
<proteinExistence type="inferred from homology"/>
<evidence type="ECO:0000256" key="1">
    <source>
        <dbReference type="ARBA" id="ARBA00008791"/>
    </source>
</evidence>
<dbReference type="InterPro" id="IPR006015">
    <property type="entry name" value="Universal_stress_UspA"/>
</dbReference>
<evidence type="ECO:0000259" key="2">
    <source>
        <dbReference type="Pfam" id="PF00582"/>
    </source>
</evidence>